<dbReference type="SUPFAM" id="SSF46689">
    <property type="entry name" value="Homeodomain-like"/>
    <property type="match status" value="2"/>
</dbReference>
<evidence type="ECO:0000256" key="2">
    <source>
        <dbReference type="ARBA" id="ARBA00023125"/>
    </source>
</evidence>
<dbReference type="Gene3D" id="1.10.10.60">
    <property type="entry name" value="Homeodomain-like"/>
    <property type="match status" value="2"/>
</dbReference>
<evidence type="ECO:0000256" key="4">
    <source>
        <dbReference type="SAM" id="Phobius"/>
    </source>
</evidence>
<comment type="caution">
    <text evidence="6">The sequence shown here is derived from an EMBL/GenBank/DDBJ whole genome shotgun (WGS) entry which is preliminary data.</text>
</comment>
<dbReference type="PROSITE" id="PS01124">
    <property type="entry name" value="HTH_ARAC_FAMILY_2"/>
    <property type="match status" value="1"/>
</dbReference>
<protein>
    <submittedName>
        <fullName evidence="6">Helix-turn-helix domain-containing protein</fullName>
    </submittedName>
</protein>
<organism evidence="6 7">
    <name type="scientific">Cohnella hashimotonis</name>
    <dbReference type="NCBI Taxonomy" id="2826895"/>
    <lineage>
        <taxon>Bacteria</taxon>
        <taxon>Bacillati</taxon>
        <taxon>Bacillota</taxon>
        <taxon>Bacilli</taxon>
        <taxon>Bacillales</taxon>
        <taxon>Paenibacillaceae</taxon>
        <taxon>Cohnella</taxon>
    </lineage>
</organism>
<evidence type="ECO:0000259" key="5">
    <source>
        <dbReference type="PROSITE" id="PS01124"/>
    </source>
</evidence>
<dbReference type="InterPro" id="IPR018060">
    <property type="entry name" value="HTH_AraC"/>
</dbReference>
<evidence type="ECO:0000313" key="6">
    <source>
        <dbReference type="EMBL" id="MDI4643491.1"/>
    </source>
</evidence>
<keyword evidence="4" id="KW-0472">Membrane</keyword>
<evidence type="ECO:0000256" key="1">
    <source>
        <dbReference type="ARBA" id="ARBA00023015"/>
    </source>
</evidence>
<keyword evidence="3" id="KW-0804">Transcription</keyword>
<accession>A0ABT6T9J4</accession>
<sequence length="774" mass="87925">MRLGFRIRQFINGGFRSLVYRFLLFFLLISLLIQSINWITYRVNLGYFQDELKDNYAKSLTSVASQLNGTFTGIYNSNFLLSLDPDTMQLFSSDYALGTASSYAVVPQSIRSLNRIRLMNDTVDRVFIYKRREGLVVSNDGTYGASDFFSRFGSLDLYSQRFWETYPAAQHPFRILPPSTSAYRSGSVYLPVVQTSIAEFRSNDLYVIYLKLGPLVRQLVDSKLTPNSELFILDDSGTPIASTVTDPGRELGLAKLALQTQREGRTRLKVDGRDSMAIYATSQFVFKRMDMVAFVPQSDIRRSMEKIENWGLGMAMLALIASLLLSILFSLNLYTPLQRLMAKLSPATGPPANEYKLLDREFHRMMDDMGTLSSNLSHTAPLAIERWFVRLLKYNRAPDEAEIGPLLERGDIVLPEAGFAVAIVRFKFAPLGFDANPRSGIDDRLAQIVRELLPPTPTSLLVELEPDVLAVIANVPPDSAAHDFYDSLSRETQRLRLSEDETVRHFAIGVGSVHRGYAGAQRSYLEAMKALWRISSRSEQRIRYYSGEEETPAGAAITDREEKKIVNLLLTCKRMELYSLLREIIERAVRAGLSDISARELYLNLYMAGAQALKQGDLLLPDPTYRDSMRTLVLDRVPAADDIEESITGFYEQIMGTIGVGARQVRQAPASFKAYIDEHYREDIHLEYLAEKFNTSANYMSRLIKKELGVSFQQYLQELRIRKAKEMLRETDLYVQDIWPAVGFTNRNSFIRTFKNLEGISPIEYRARCAISNR</sequence>
<name>A0ABT6T9J4_9BACL</name>
<keyword evidence="4" id="KW-1133">Transmembrane helix</keyword>
<dbReference type="InterPro" id="IPR009057">
    <property type="entry name" value="Homeodomain-like_sf"/>
</dbReference>
<dbReference type="SMART" id="SM00342">
    <property type="entry name" value="HTH_ARAC"/>
    <property type="match status" value="1"/>
</dbReference>
<dbReference type="PANTHER" id="PTHR43280">
    <property type="entry name" value="ARAC-FAMILY TRANSCRIPTIONAL REGULATOR"/>
    <property type="match status" value="1"/>
</dbReference>
<proteinExistence type="predicted"/>
<keyword evidence="4" id="KW-0812">Transmembrane</keyword>
<keyword evidence="1" id="KW-0805">Transcription regulation</keyword>
<dbReference type="Pfam" id="PF12833">
    <property type="entry name" value="HTH_18"/>
    <property type="match status" value="1"/>
</dbReference>
<feature type="domain" description="HTH araC/xylS-type" evidence="5">
    <location>
        <begin position="670"/>
        <end position="768"/>
    </location>
</feature>
<dbReference type="RefSeq" id="WP_282906549.1">
    <property type="nucleotide sequence ID" value="NZ_JAGRPV010000001.1"/>
</dbReference>
<keyword evidence="2" id="KW-0238">DNA-binding</keyword>
<dbReference type="EMBL" id="JAGRPV010000001">
    <property type="protein sequence ID" value="MDI4643491.1"/>
    <property type="molecule type" value="Genomic_DNA"/>
</dbReference>
<dbReference type="InterPro" id="IPR041522">
    <property type="entry name" value="CdaR_GGDEF"/>
</dbReference>
<feature type="transmembrane region" description="Helical" evidence="4">
    <location>
        <begin position="20"/>
        <end position="41"/>
    </location>
</feature>
<dbReference type="Proteomes" id="UP001161691">
    <property type="component" value="Unassembled WGS sequence"/>
</dbReference>
<evidence type="ECO:0000256" key="3">
    <source>
        <dbReference type="ARBA" id="ARBA00023163"/>
    </source>
</evidence>
<gene>
    <name evidence="6" type="ORF">KB449_00905</name>
</gene>
<keyword evidence="7" id="KW-1185">Reference proteome</keyword>
<dbReference type="Pfam" id="PF17853">
    <property type="entry name" value="GGDEF_2"/>
    <property type="match status" value="1"/>
</dbReference>
<feature type="transmembrane region" description="Helical" evidence="4">
    <location>
        <begin position="310"/>
        <end position="334"/>
    </location>
</feature>
<dbReference type="PANTHER" id="PTHR43280:SF28">
    <property type="entry name" value="HTH-TYPE TRANSCRIPTIONAL ACTIVATOR RHAS"/>
    <property type="match status" value="1"/>
</dbReference>
<reference evidence="6" key="1">
    <citation type="submission" date="2023-04" db="EMBL/GenBank/DDBJ databases">
        <title>Comparative genomic analysis of Cohnella hashimotonis sp. nov., isolated from the International Space Station.</title>
        <authorList>
            <person name="Venkateswaran K."/>
            <person name="Simpson A."/>
        </authorList>
    </citation>
    <scope>NUCLEOTIDE SEQUENCE</scope>
    <source>
        <strain evidence="6">F6_2S_P_1</strain>
    </source>
</reference>
<evidence type="ECO:0000313" key="7">
    <source>
        <dbReference type="Proteomes" id="UP001161691"/>
    </source>
</evidence>